<feature type="chain" id="PRO_5022691951" evidence="1">
    <location>
        <begin position="21"/>
        <end position="118"/>
    </location>
</feature>
<proteinExistence type="predicted"/>
<organism evidence="2 3">
    <name type="scientific">Gossypium darwinii</name>
    <name type="common">Darwin's cotton</name>
    <name type="synonym">Gossypium barbadense var. darwinii</name>
    <dbReference type="NCBI Taxonomy" id="34276"/>
    <lineage>
        <taxon>Eukaryota</taxon>
        <taxon>Viridiplantae</taxon>
        <taxon>Streptophyta</taxon>
        <taxon>Embryophyta</taxon>
        <taxon>Tracheophyta</taxon>
        <taxon>Spermatophyta</taxon>
        <taxon>Magnoliopsida</taxon>
        <taxon>eudicotyledons</taxon>
        <taxon>Gunneridae</taxon>
        <taxon>Pentapetalae</taxon>
        <taxon>rosids</taxon>
        <taxon>malvids</taxon>
        <taxon>Malvales</taxon>
        <taxon>Malvaceae</taxon>
        <taxon>Malvoideae</taxon>
        <taxon>Gossypium</taxon>
    </lineage>
</organism>
<protein>
    <submittedName>
        <fullName evidence="2">Uncharacterized protein</fullName>
    </submittedName>
</protein>
<dbReference type="PANTHER" id="PTHR35218:SF9">
    <property type="entry name" value="ENDONUCLEASE_EXONUCLEASE_PHOSPHATASE DOMAIN-CONTAINING PROTEIN"/>
    <property type="match status" value="1"/>
</dbReference>
<dbReference type="InterPro" id="IPR036691">
    <property type="entry name" value="Endo/exonu/phosph_ase_sf"/>
</dbReference>
<evidence type="ECO:0000256" key="1">
    <source>
        <dbReference type="SAM" id="SignalP"/>
    </source>
</evidence>
<dbReference type="SUPFAM" id="SSF56219">
    <property type="entry name" value="DNase I-like"/>
    <property type="match status" value="1"/>
</dbReference>
<keyword evidence="3" id="KW-1185">Reference proteome</keyword>
<reference evidence="2 3" key="1">
    <citation type="submission" date="2019-06" db="EMBL/GenBank/DDBJ databases">
        <title>WGS assembly of Gossypium darwinii.</title>
        <authorList>
            <person name="Chen Z.J."/>
            <person name="Sreedasyam A."/>
            <person name="Ando A."/>
            <person name="Song Q."/>
            <person name="De L."/>
            <person name="Hulse-Kemp A."/>
            <person name="Ding M."/>
            <person name="Ye W."/>
            <person name="Kirkbride R."/>
            <person name="Jenkins J."/>
            <person name="Plott C."/>
            <person name="Lovell J."/>
            <person name="Lin Y.-M."/>
            <person name="Vaughn R."/>
            <person name="Liu B."/>
            <person name="Li W."/>
            <person name="Simpson S."/>
            <person name="Scheffler B."/>
            <person name="Saski C."/>
            <person name="Grover C."/>
            <person name="Hu G."/>
            <person name="Conover J."/>
            <person name="Carlson J."/>
            <person name="Shu S."/>
            <person name="Boston L."/>
            <person name="Williams M."/>
            <person name="Peterson D."/>
            <person name="Mcgee K."/>
            <person name="Jones D."/>
            <person name="Wendel J."/>
            <person name="Stelly D."/>
            <person name="Grimwood J."/>
            <person name="Schmutz J."/>
        </authorList>
    </citation>
    <scope>NUCLEOTIDE SEQUENCE [LARGE SCALE GENOMIC DNA]</scope>
    <source>
        <strain evidence="2">1808015.09</strain>
    </source>
</reference>
<dbReference type="EMBL" id="CM017698">
    <property type="protein sequence ID" value="TYG95401.1"/>
    <property type="molecule type" value="Genomic_DNA"/>
</dbReference>
<accession>A0A5D2EQK7</accession>
<feature type="signal peptide" evidence="1">
    <location>
        <begin position="1"/>
        <end position="20"/>
    </location>
</feature>
<sequence>MNDGVLKGLVFFLILIFIMSKNFVWNCQGVGYPNFGRIMKEYLREVDPCIVVLMETRNSSLKADTMIKIIDLPYSNRVEAVGYSGGIWVLRKDNIHVEVMVNHMQFTRTKIKFDDVID</sequence>
<evidence type="ECO:0000313" key="3">
    <source>
        <dbReference type="Proteomes" id="UP000323506"/>
    </source>
</evidence>
<dbReference type="Proteomes" id="UP000323506">
    <property type="component" value="Chromosome A11"/>
</dbReference>
<gene>
    <name evidence="2" type="ORF">ES288_A11G264600v1</name>
</gene>
<keyword evidence="1" id="KW-0732">Signal</keyword>
<name>A0A5D2EQK7_GOSDA</name>
<dbReference type="AlphaFoldDB" id="A0A5D2EQK7"/>
<evidence type="ECO:0000313" key="2">
    <source>
        <dbReference type="EMBL" id="TYG95401.1"/>
    </source>
</evidence>
<dbReference type="PANTHER" id="PTHR35218">
    <property type="entry name" value="RNASE H DOMAIN-CONTAINING PROTEIN"/>
    <property type="match status" value="1"/>
</dbReference>